<dbReference type="AlphaFoldDB" id="A0A8V5G8D6"/>
<keyword evidence="3" id="KW-1185">Reference proteome</keyword>
<reference evidence="2" key="2">
    <citation type="submission" date="2025-08" db="UniProtKB">
        <authorList>
            <consortium name="Ensembl"/>
        </authorList>
    </citation>
    <scope>IDENTIFICATION</scope>
</reference>
<evidence type="ECO:0000313" key="2">
    <source>
        <dbReference type="Ensembl" id="ENSMUNP00000022965.1"/>
    </source>
</evidence>
<reference evidence="2" key="1">
    <citation type="submission" date="2020-03" db="EMBL/GenBank/DDBJ databases">
        <title>Melopsittacus undulatus (budgerigar) genome, bMelUnd1, maternal haplotype with Z.</title>
        <authorList>
            <person name="Gedman G."/>
            <person name="Mountcastle J."/>
            <person name="Haase B."/>
            <person name="Formenti G."/>
            <person name="Wright T."/>
            <person name="Apodaca J."/>
            <person name="Pelan S."/>
            <person name="Chow W."/>
            <person name="Rhie A."/>
            <person name="Howe K."/>
            <person name="Fedrigo O."/>
            <person name="Jarvis E.D."/>
        </authorList>
    </citation>
    <scope>NUCLEOTIDE SEQUENCE [LARGE SCALE GENOMIC DNA]</scope>
</reference>
<organism evidence="2 3">
    <name type="scientific">Melopsittacus undulatus</name>
    <name type="common">Budgerigar</name>
    <name type="synonym">Psittacus undulatus</name>
    <dbReference type="NCBI Taxonomy" id="13146"/>
    <lineage>
        <taxon>Eukaryota</taxon>
        <taxon>Metazoa</taxon>
        <taxon>Chordata</taxon>
        <taxon>Craniata</taxon>
        <taxon>Vertebrata</taxon>
        <taxon>Euteleostomi</taxon>
        <taxon>Archelosauria</taxon>
        <taxon>Archosauria</taxon>
        <taxon>Dinosauria</taxon>
        <taxon>Saurischia</taxon>
        <taxon>Theropoda</taxon>
        <taxon>Coelurosauria</taxon>
        <taxon>Aves</taxon>
        <taxon>Neognathae</taxon>
        <taxon>Neoaves</taxon>
        <taxon>Telluraves</taxon>
        <taxon>Australaves</taxon>
        <taxon>Psittaciformes</taxon>
        <taxon>Psittaculidae</taxon>
        <taxon>Melopsittacus</taxon>
    </lineage>
</organism>
<dbReference type="Ensembl" id="ENSMUNT00000027229.1">
    <property type="protein sequence ID" value="ENSMUNP00000022965.1"/>
    <property type="gene ID" value="ENSMUNG00000018163.1"/>
</dbReference>
<accession>A0A8V5G8D6</accession>
<evidence type="ECO:0000313" key="3">
    <source>
        <dbReference type="Proteomes" id="UP000694405"/>
    </source>
</evidence>
<protein>
    <submittedName>
        <fullName evidence="2">Uncharacterized protein</fullName>
    </submittedName>
</protein>
<name>A0A8V5G8D6_MELUD</name>
<proteinExistence type="predicted"/>
<feature type="region of interest" description="Disordered" evidence="1">
    <location>
        <begin position="1"/>
        <end position="32"/>
    </location>
</feature>
<reference evidence="2" key="3">
    <citation type="submission" date="2025-09" db="UniProtKB">
        <authorList>
            <consortium name="Ensembl"/>
        </authorList>
    </citation>
    <scope>IDENTIFICATION</scope>
</reference>
<evidence type="ECO:0000256" key="1">
    <source>
        <dbReference type="SAM" id="MobiDB-lite"/>
    </source>
</evidence>
<dbReference type="Proteomes" id="UP000694405">
    <property type="component" value="Chromosome 1"/>
</dbReference>
<feature type="compositionally biased region" description="Pro residues" evidence="1">
    <location>
        <begin position="22"/>
        <end position="32"/>
    </location>
</feature>
<sequence>MSRWAPAQVRGGDGGGGSLHLPPTPLPSPPSAVPEVSLWTVVAAVQAVERKVESQALRLLSLEGRAETAEQKVTGLEKAVLDFGSRLERRWAALATLLQESSRRLDHVERQLQHRGGPGPAMVLAGDEPKVMTGMSPW</sequence>